<dbReference type="AlphaFoldDB" id="A0A367WFF8"/>
<comment type="caution">
    <text evidence="1">The sequence shown here is derived from an EMBL/GenBank/DDBJ whole genome shotgun (WGS) entry which is preliminary data.</text>
</comment>
<dbReference type="EMBL" id="JPWH01000047">
    <property type="protein sequence ID" value="RCK40148.1"/>
    <property type="molecule type" value="Genomic_DNA"/>
</dbReference>
<gene>
    <name evidence="1" type="ORF">TH25_25175</name>
</gene>
<evidence type="ECO:0000313" key="2">
    <source>
        <dbReference type="Proteomes" id="UP000252517"/>
    </source>
</evidence>
<dbReference type="Proteomes" id="UP000252517">
    <property type="component" value="Unassembled WGS sequence"/>
</dbReference>
<evidence type="ECO:0000313" key="1">
    <source>
        <dbReference type="EMBL" id="RCK40148.1"/>
    </source>
</evidence>
<dbReference type="SUPFAM" id="SSF109604">
    <property type="entry name" value="HD-domain/PDEase-like"/>
    <property type="match status" value="1"/>
</dbReference>
<proteinExistence type="predicted"/>
<dbReference type="OrthoDB" id="1099791at2"/>
<dbReference type="Gene3D" id="1.10.3210.10">
    <property type="entry name" value="Hypothetical protein af1432"/>
    <property type="match status" value="1"/>
</dbReference>
<organism evidence="1 2">
    <name type="scientific">Thalassospira profundimaris</name>
    <dbReference type="NCBI Taxonomy" id="502049"/>
    <lineage>
        <taxon>Bacteria</taxon>
        <taxon>Pseudomonadati</taxon>
        <taxon>Pseudomonadota</taxon>
        <taxon>Alphaproteobacteria</taxon>
        <taxon>Rhodospirillales</taxon>
        <taxon>Thalassospiraceae</taxon>
        <taxon>Thalassospira</taxon>
    </lineage>
</organism>
<name>A0A367WFF8_9PROT</name>
<evidence type="ECO:0008006" key="3">
    <source>
        <dbReference type="Google" id="ProtNLM"/>
    </source>
</evidence>
<accession>A0A367WFF8</accession>
<sequence>MRDLLPAVKHSSYCQLLFARKARGLAHLRRWNGACDVSVAQHCVMACDNVLRLAAPYALIHDIEEDETGDLLTPVKQKMRELGIWHRFEAEIVLPIRKSYTEMAGLCWPWPADVVEEVAYIDQRLQVTEYRDAVDRGLVRGFMPRSVAPLPEYVLPWSPQKAEVQFLDRAQRLFPAWEG</sequence>
<reference evidence="1 2" key="1">
    <citation type="submission" date="2014-07" db="EMBL/GenBank/DDBJ databases">
        <title>Draft genome sequence of Thalassospira profundimaris S25-3-2.</title>
        <authorList>
            <person name="Lai Q."/>
            <person name="Shao Z."/>
        </authorList>
    </citation>
    <scope>NUCLEOTIDE SEQUENCE [LARGE SCALE GENOMIC DNA]</scope>
    <source>
        <strain evidence="1 2">S25-3-2</strain>
    </source>
</reference>
<dbReference type="RefSeq" id="WP_114090803.1">
    <property type="nucleotide sequence ID" value="NZ_JPWH01000047.1"/>
</dbReference>
<protein>
    <recommendedName>
        <fullName evidence="3">Phosphohydrolase</fullName>
    </recommendedName>
</protein>